<feature type="chain" id="PRO_5038701264" evidence="5">
    <location>
        <begin position="17"/>
        <end position="742"/>
    </location>
</feature>
<dbReference type="Pfam" id="PF00084">
    <property type="entry name" value="Sushi"/>
    <property type="match status" value="1"/>
</dbReference>
<organism evidence="7 8">
    <name type="scientific">Frankliniella occidentalis</name>
    <name type="common">Western flower thrips</name>
    <name type="synonym">Euthrips occidentalis</name>
    <dbReference type="NCBI Taxonomy" id="133901"/>
    <lineage>
        <taxon>Eukaryota</taxon>
        <taxon>Metazoa</taxon>
        <taxon>Ecdysozoa</taxon>
        <taxon>Arthropoda</taxon>
        <taxon>Hexapoda</taxon>
        <taxon>Insecta</taxon>
        <taxon>Pterygota</taxon>
        <taxon>Neoptera</taxon>
        <taxon>Paraneoptera</taxon>
        <taxon>Thysanoptera</taxon>
        <taxon>Terebrantia</taxon>
        <taxon>Thripoidea</taxon>
        <taxon>Thripidae</taxon>
        <taxon>Frankliniella</taxon>
    </lineage>
</organism>
<proteinExistence type="predicted"/>
<dbReference type="GeneID" id="113210384"/>
<keyword evidence="5" id="KW-0732">Signal</keyword>
<feature type="region of interest" description="Disordered" evidence="3">
    <location>
        <begin position="642"/>
        <end position="662"/>
    </location>
</feature>
<feature type="transmembrane region" description="Helical" evidence="4">
    <location>
        <begin position="577"/>
        <end position="603"/>
    </location>
</feature>
<feature type="region of interest" description="Disordered" evidence="3">
    <location>
        <begin position="425"/>
        <end position="445"/>
    </location>
</feature>
<dbReference type="KEGG" id="foc:113210384"/>
<feature type="compositionally biased region" description="Low complexity" evidence="3">
    <location>
        <begin position="219"/>
        <end position="233"/>
    </location>
</feature>
<evidence type="ECO:0000256" key="5">
    <source>
        <dbReference type="SAM" id="SignalP"/>
    </source>
</evidence>
<dbReference type="OrthoDB" id="6107927at2759"/>
<dbReference type="InterPro" id="IPR035976">
    <property type="entry name" value="Sushi/SCR/CCP_sf"/>
</dbReference>
<dbReference type="CDD" id="cd00033">
    <property type="entry name" value="CCP"/>
    <property type="match status" value="1"/>
</dbReference>
<keyword evidence="4" id="KW-1133">Transmembrane helix</keyword>
<dbReference type="InterPro" id="IPR000436">
    <property type="entry name" value="Sushi_SCR_CCP_dom"/>
</dbReference>
<dbReference type="SUPFAM" id="SSF57535">
    <property type="entry name" value="Complement control module/SCR domain"/>
    <property type="match status" value="1"/>
</dbReference>
<dbReference type="RefSeq" id="XP_052119808.1">
    <property type="nucleotide sequence ID" value="XM_052263848.1"/>
</dbReference>
<dbReference type="AlphaFoldDB" id="A0A9C6WXC3"/>
<comment type="caution">
    <text evidence="2">Lacks conserved residue(s) required for the propagation of feature annotation.</text>
</comment>
<sequence>MLLPLLLLVVVAPARPSSIPAEKCPQVQVANGNVRPFGGAPRREETCYRLFAERTQVCVDEQRYSDAQSACVKPPRCPNVGKKKLGRRNNNKKGASVARFWCGPGYRLHGHQVNVCNGRRWNGTTPTCRSAWEGPGDPPRSCNLTQVPAAPSDTICGWTPHGFNGLPTAEPTTDSDTDPAVTTPYTELPDAATTAEHPAEQDADAATAAPPPGVTQGGTRAATDSRASTTARGVNTTLSAGAAVAGEAALTTALPSAAAGAAHTATAATAAATSSSATATTRTAAATAGSTRAVVTVTSPRTTTAPPQRPVTITTNTTTTTAVTQRTTLAPAATPSQAPSQTPSRAPTTTTTTTTTSTTRPTLATTGVTAASSTIRSGGPSSRPPVGPGDVTRVPPATSSASTLRSTARPTPGWVVVTTRRPSWIRPTTTRRPGLTTPAANGTSTEIASWTVLPRKPATPLTTARVTRVTTKAPSTAKDATSAAVATARTTRATTRTRTTTTTTTTTTHPITQTTWPPPRASSSRKSVTTETTTTKRPAVVVEEDPIRKHPDVSGATQPPPTRSTPLRASSSHGRSLSLAGVLGVCIGGVLLLALLSAAVLAVMRGRRNKPTLGGVDSAHDALTAADDLGLHFIDLNPCTTTTTTSRRGGPGGGGGQVHDWDGCRAPQTTVPFTMAGSASAAVFRAADNSVNLGRNGHTGGEGTWGRRALGKKDRRRNDPDMASLLCDETLNFTERHPDDGL</sequence>
<gene>
    <name evidence="8" type="primary">LOC113210384</name>
</gene>
<evidence type="ECO:0000256" key="2">
    <source>
        <dbReference type="PROSITE-ProRule" id="PRU00302"/>
    </source>
</evidence>
<feature type="compositionally biased region" description="Low complexity" evidence="3">
    <location>
        <begin position="270"/>
        <end position="299"/>
    </location>
</feature>
<keyword evidence="1" id="KW-1015">Disulfide bond</keyword>
<keyword evidence="7" id="KW-1185">Reference proteome</keyword>
<dbReference type="SMART" id="SM00032">
    <property type="entry name" value="CCP"/>
    <property type="match status" value="1"/>
</dbReference>
<evidence type="ECO:0000256" key="1">
    <source>
        <dbReference type="ARBA" id="ARBA00023157"/>
    </source>
</evidence>
<name>A0A9C6WXC3_FRAOC</name>
<evidence type="ECO:0000259" key="6">
    <source>
        <dbReference type="PROSITE" id="PS50923"/>
    </source>
</evidence>
<feature type="compositionally biased region" description="Low complexity" evidence="3">
    <location>
        <begin position="395"/>
        <end position="411"/>
    </location>
</feature>
<evidence type="ECO:0000256" key="3">
    <source>
        <dbReference type="SAM" id="MobiDB-lite"/>
    </source>
</evidence>
<dbReference type="Proteomes" id="UP000504606">
    <property type="component" value="Unplaced"/>
</dbReference>
<protein>
    <submittedName>
        <fullName evidence="8">Mucin-5AC-like</fullName>
    </submittedName>
</protein>
<feature type="compositionally biased region" description="Low complexity" evidence="3">
    <location>
        <begin position="469"/>
        <end position="515"/>
    </location>
</feature>
<keyword evidence="4" id="KW-0472">Membrane</keyword>
<accession>A0A9C6WXC3</accession>
<feature type="domain" description="Sushi" evidence="6">
    <location>
        <begin position="69"/>
        <end position="130"/>
    </location>
</feature>
<dbReference type="Gene3D" id="2.10.70.10">
    <property type="entry name" value="Complement Module, domain 1"/>
    <property type="match status" value="1"/>
</dbReference>
<feature type="compositionally biased region" description="Low complexity" evidence="3">
    <location>
        <begin position="426"/>
        <end position="438"/>
    </location>
</feature>
<keyword evidence="2" id="KW-0768">Sushi</keyword>
<feature type="compositionally biased region" description="Low complexity" evidence="3">
    <location>
        <begin position="312"/>
        <end position="381"/>
    </location>
</feature>
<evidence type="ECO:0000256" key="4">
    <source>
        <dbReference type="SAM" id="Phobius"/>
    </source>
</evidence>
<feature type="region of interest" description="Disordered" evidence="3">
    <location>
        <begin position="270"/>
        <end position="413"/>
    </location>
</feature>
<feature type="region of interest" description="Disordered" evidence="3">
    <location>
        <begin position="153"/>
        <end position="233"/>
    </location>
</feature>
<reference evidence="8" key="1">
    <citation type="submission" date="2025-08" db="UniProtKB">
        <authorList>
            <consortium name="RefSeq"/>
        </authorList>
    </citation>
    <scope>IDENTIFICATION</scope>
    <source>
        <tissue evidence="8">Whole organism</tissue>
    </source>
</reference>
<feature type="region of interest" description="Disordered" evidence="3">
    <location>
        <begin position="469"/>
        <end position="572"/>
    </location>
</feature>
<keyword evidence="4" id="KW-0812">Transmembrane</keyword>
<feature type="region of interest" description="Disordered" evidence="3">
    <location>
        <begin position="691"/>
        <end position="721"/>
    </location>
</feature>
<feature type="signal peptide" evidence="5">
    <location>
        <begin position="1"/>
        <end position="16"/>
    </location>
</feature>
<evidence type="ECO:0000313" key="7">
    <source>
        <dbReference type="Proteomes" id="UP000504606"/>
    </source>
</evidence>
<evidence type="ECO:0000313" key="8">
    <source>
        <dbReference type="RefSeq" id="XP_052119808.1"/>
    </source>
</evidence>
<dbReference type="PROSITE" id="PS50923">
    <property type="entry name" value="SUSHI"/>
    <property type="match status" value="1"/>
</dbReference>